<evidence type="ECO:0000256" key="2">
    <source>
        <dbReference type="ARBA" id="ARBA00022801"/>
    </source>
</evidence>
<dbReference type="NCBIfam" id="TIGR01488">
    <property type="entry name" value="HAD-SF-IB"/>
    <property type="match status" value="1"/>
</dbReference>
<dbReference type="Pfam" id="PF12710">
    <property type="entry name" value="HAD"/>
    <property type="match status" value="1"/>
</dbReference>
<dbReference type="RefSeq" id="WP_012372070.1">
    <property type="nucleotide sequence ID" value="NC_010557.1"/>
</dbReference>
<dbReference type="HOGENOM" id="CLU_052657_1_2_4"/>
<dbReference type="InterPro" id="IPR023214">
    <property type="entry name" value="HAD_sf"/>
</dbReference>
<dbReference type="KEGG" id="bac:BamMC406_5696"/>
<evidence type="ECO:0000313" key="4">
    <source>
        <dbReference type="EMBL" id="ACB68139.1"/>
    </source>
</evidence>
<dbReference type="NCBIfam" id="TIGR01490">
    <property type="entry name" value="HAD-SF-IB-hyp1"/>
    <property type="match status" value="1"/>
</dbReference>
<dbReference type="InterPro" id="IPR036412">
    <property type="entry name" value="HAD-like_sf"/>
</dbReference>
<evidence type="ECO:0000256" key="3">
    <source>
        <dbReference type="ARBA" id="ARBA00022842"/>
    </source>
</evidence>
<evidence type="ECO:0000313" key="5">
    <source>
        <dbReference type="Proteomes" id="UP000001680"/>
    </source>
</evidence>
<organism evidence="4 5">
    <name type="scientific">Burkholderia ambifaria (strain MC40-6)</name>
    <dbReference type="NCBI Taxonomy" id="398577"/>
    <lineage>
        <taxon>Bacteria</taxon>
        <taxon>Pseudomonadati</taxon>
        <taxon>Pseudomonadota</taxon>
        <taxon>Betaproteobacteria</taxon>
        <taxon>Burkholderiales</taxon>
        <taxon>Burkholderiaceae</taxon>
        <taxon>Burkholderia</taxon>
        <taxon>Burkholderia cepacia complex</taxon>
    </lineage>
</organism>
<dbReference type="PANTHER" id="PTHR43344">
    <property type="entry name" value="PHOSPHOSERINE PHOSPHATASE"/>
    <property type="match status" value="1"/>
</dbReference>
<sequence length="231" mass="25468">MTYAYCAVFDLDETLIRPKSMLSVLDAYHRASTASPAEAERRIAMLRERVAAFGASHPDRREQNRHFYRQLAGIEVAAMRAAAARWFEAMRPTLYHDAVVDELVLHQRNGAATIVVTGSFRDAVEPIAADLGIEHVVCAEPEIADARYTGELLGAPTIGQGKADALGAYLFRRRLSLEVGYAYGDHDSDIPLLSLATRPVAVGGHPALIRHAASRGWRIIHHRQGKQHGRP</sequence>
<dbReference type="GO" id="GO:0016787">
    <property type="term" value="F:hydrolase activity"/>
    <property type="evidence" value="ECO:0007669"/>
    <property type="project" value="UniProtKB-KW"/>
</dbReference>
<keyword evidence="3" id="KW-0460">Magnesium</keyword>
<dbReference type="Gene3D" id="3.40.50.1000">
    <property type="entry name" value="HAD superfamily/HAD-like"/>
    <property type="match status" value="1"/>
</dbReference>
<dbReference type="EMBL" id="CP001027">
    <property type="protein sequence ID" value="ACB68139.1"/>
    <property type="molecule type" value="Genomic_DNA"/>
</dbReference>
<protein>
    <submittedName>
        <fullName evidence="4">HAD-superfamily subfamily IB hydrolase, TIGR01490</fullName>
    </submittedName>
</protein>
<dbReference type="Gene3D" id="1.20.1440.100">
    <property type="entry name" value="SG protein - dephosphorylation function"/>
    <property type="match status" value="1"/>
</dbReference>
<dbReference type="PANTHER" id="PTHR43344:SF13">
    <property type="entry name" value="PHOSPHATASE RV3661-RELATED"/>
    <property type="match status" value="1"/>
</dbReference>
<dbReference type="GO" id="GO:0046872">
    <property type="term" value="F:metal ion binding"/>
    <property type="evidence" value="ECO:0007669"/>
    <property type="project" value="UniProtKB-KW"/>
</dbReference>
<evidence type="ECO:0000256" key="1">
    <source>
        <dbReference type="ARBA" id="ARBA00022723"/>
    </source>
</evidence>
<dbReference type="AlphaFoldDB" id="B1Z5U3"/>
<keyword evidence="1" id="KW-0479">Metal-binding</keyword>
<name>B1Z5U3_BURA4</name>
<proteinExistence type="predicted"/>
<keyword evidence="2 4" id="KW-0378">Hydrolase</keyword>
<dbReference type="SUPFAM" id="SSF56784">
    <property type="entry name" value="HAD-like"/>
    <property type="match status" value="1"/>
</dbReference>
<gene>
    <name evidence="4" type="ordered locus">BamMC406_5696</name>
</gene>
<dbReference type="OrthoDB" id="9784466at2"/>
<dbReference type="Proteomes" id="UP000001680">
    <property type="component" value="Chromosome 3"/>
</dbReference>
<dbReference type="InterPro" id="IPR050582">
    <property type="entry name" value="HAD-like_SerB"/>
</dbReference>
<dbReference type="InterPro" id="IPR006385">
    <property type="entry name" value="HAD_hydro_SerB1"/>
</dbReference>
<accession>B1Z5U3</accession>
<reference evidence="5" key="1">
    <citation type="submission" date="2008-04" db="EMBL/GenBank/DDBJ databases">
        <title>Complete sequence of chromosome 3 of Burkholderia ambifaria MC40-6.</title>
        <authorList>
            <person name="Copeland A."/>
            <person name="Lucas S."/>
            <person name="Lapidus A."/>
            <person name="Glavina del Rio T."/>
            <person name="Dalin E."/>
            <person name="Tice H."/>
            <person name="Pitluck S."/>
            <person name="Chain P."/>
            <person name="Malfatti S."/>
            <person name="Shin M."/>
            <person name="Vergez L."/>
            <person name="Lang D."/>
            <person name="Schmutz J."/>
            <person name="Larimer F."/>
            <person name="Land M."/>
            <person name="Hauser L."/>
            <person name="Kyrpides N."/>
            <person name="Lykidis A."/>
            <person name="Ramette A."/>
            <person name="Konstantinidis K."/>
            <person name="Tiedje J."/>
            <person name="Richardson P."/>
        </authorList>
    </citation>
    <scope>NUCLEOTIDE SEQUENCE [LARGE SCALE GENOMIC DNA]</scope>
    <source>
        <strain evidence="5">MC40-6</strain>
    </source>
</reference>